<protein>
    <recommendedName>
        <fullName evidence="4">Amphi-Trp domain-containing protein</fullName>
    </recommendedName>
</protein>
<dbReference type="Proteomes" id="UP000236755">
    <property type="component" value="Unassembled WGS sequence"/>
</dbReference>
<sequence>MADDNPHPVPDDEETPTVDAARTVKQYFESPASVSEDRVRDVLQDITRGTITDVRPRDTEFVVDIETAEGDPTRQSFTVRPTTNADGDPELVWSYIGATD</sequence>
<dbReference type="RefSeq" id="WP_092630432.1">
    <property type="nucleotide sequence ID" value="NZ_FNQT01000001.1"/>
</dbReference>
<feature type="compositionally biased region" description="Polar residues" evidence="1">
    <location>
        <begin position="73"/>
        <end position="85"/>
    </location>
</feature>
<dbReference type="AlphaFoldDB" id="A0A1H3VVU6"/>
<proteinExistence type="predicted"/>
<accession>A0A1H3VVU6</accession>
<keyword evidence="3" id="KW-1185">Reference proteome</keyword>
<dbReference type="EMBL" id="FNQT01000001">
    <property type="protein sequence ID" value="SDZ78927.1"/>
    <property type="molecule type" value="Genomic_DNA"/>
</dbReference>
<organism evidence="2 3">
    <name type="scientific">Haloplanus vescus</name>
    <dbReference type="NCBI Taxonomy" id="555874"/>
    <lineage>
        <taxon>Archaea</taxon>
        <taxon>Methanobacteriati</taxon>
        <taxon>Methanobacteriota</taxon>
        <taxon>Stenosarchaea group</taxon>
        <taxon>Halobacteria</taxon>
        <taxon>Halobacteriales</taxon>
        <taxon>Haloferacaceae</taxon>
        <taxon>Haloplanus</taxon>
    </lineage>
</organism>
<reference evidence="2 3" key="1">
    <citation type="submission" date="2016-10" db="EMBL/GenBank/DDBJ databases">
        <authorList>
            <person name="de Groot N.N."/>
        </authorList>
    </citation>
    <scope>NUCLEOTIDE SEQUENCE [LARGE SCALE GENOMIC DNA]</scope>
    <source>
        <strain evidence="2 3">CGMCC 1.8712</strain>
    </source>
</reference>
<evidence type="ECO:0008006" key="4">
    <source>
        <dbReference type="Google" id="ProtNLM"/>
    </source>
</evidence>
<gene>
    <name evidence="2" type="ORF">SAMN04488065_0325</name>
</gene>
<name>A0A1H3VVU6_9EURY</name>
<evidence type="ECO:0000313" key="2">
    <source>
        <dbReference type="EMBL" id="SDZ78927.1"/>
    </source>
</evidence>
<feature type="region of interest" description="Disordered" evidence="1">
    <location>
        <begin position="72"/>
        <end position="100"/>
    </location>
</feature>
<evidence type="ECO:0000313" key="3">
    <source>
        <dbReference type="Proteomes" id="UP000236755"/>
    </source>
</evidence>
<evidence type="ECO:0000256" key="1">
    <source>
        <dbReference type="SAM" id="MobiDB-lite"/>
    </source>
</evidence>